<dbReference type="HOGENOM" id="CLU_2236298_0_0_1"/>
<feature type="signal peptide" evidence="2">
    <location>
        <begin position="1"/>
        <end position="19"/>
    </location>
</feature>
<feature type="chain" id="PRO_5004023383" evidence="2">
    <location>
        <begin position="20"/>
        <end position="105"/>
    </location>
</feature>
<evidence type="ECO:0000313" key="3">
    <source>
        <dbReference type="EMBL" id="EMD31106.1"/>
    </source>
</evidence>
<proteinExistence type="predicted"/>
<sequence length="105" mass="11669">MRSLLFLSVIAGLFVAARADEVRDLRTNLSVIETDGRLMQQPAEVWTSYGTYTATRVYESLVATSPWLLDETTLVVWTVAETMTAQPEPTAPAPVPRAHARDFTE</sequence>
<dbReference type="AlphaFoldDB" id="M2QX47"/>
<keyword evidence="4" id="KW-1185">Reference proteome</keyword>
<feature type="region of interest" description="Disordered" evidence="1">
    <location>
        <begin position="86"/>
        <end position="105"/>
    </location>
</feature>
<evidence type="ECO:0000256" key="1">
    <source>
        <dbReference type="SAM" id="MobiDB-lite"/>
    </source>
</evidence>
<dbReference type="Proteomes" id="UP000016930">
    <property type="component" value="Unassembled WGS sequence"/>
</dbReference>
<gene>
    <name evidence="3" type="ORF">CERSUDRAFT_120074</name>
</gene>
<name>M2QX47_CERS8</name>
<organism evidence="3 4">
    <name type="scientific">Ceriporiopsis subvermispora (strain B)</name>
    <name type="common">White-rot fungus</name>
    <name type="synonym">Gelatoporia subvermispora</name>
    <dbReference type="NCBI Taxonomy" id="914234"/>
    <lineage>
        <taxon>Eukaryota</taxon>
        <taxon>Fungi</taxon>
        <taxon>Dikarya</taxon>
        <taxon>Basidiomycota</taxon>
        <taxon>Agaricomycotina</taxon>
        <taxon>Agaricomycetes</taxon>
        <taxon>Polyporales</taxon>
        <taxon>Gelatoporiaceae</taxon>
        <taxon>Gelatoporia</taxon>
    </lineage>
</organism>
<dbReference type="OrthoDB" id="3025387at2759"/>
<dbReference type="EMBL" id="KB445823">
    <property type="protein sequence ID" value="EMD31106.1"/>
    <property type="molecule type" value="Genomic_DNA"/>
</dbReference>
<evidence type="ECO:0000313" key="4">
    <source>
        <dbReference type="Proteomes" id="UP000016930"/>
    </source>
</evidence>
<keyword evidence="2" id="KW-0732">Signal</keyword>
<evidence type="ECO:0000256" key="2">
    <source>
        <dbReference type="SAM" id="SignalP"/>
    </source>
</evidence>
<protein>
    <submittedName>
        <fullName evidence="3">Uncharacterized protein</fullName>
    </submittedName>
</protein>
<accession>M2QX47</accession>
<reference evidence="3 4" key="1">
    <citation type="journal article" date="2012" name="Proc. Natl. Acad. Sci. U.S.A.">
        <title>Comparative genomics of Ceriporiopsis subvermispora and Phanerochaete chrysosporium provide insight into selective ligninolysis.</title>
        <authorList>
            <person name="Fernandez-Fueyo E."/>
            <person name="Ruiz-Duenas F.J."/>
            <person name="Ferreira P."/>
            <person name="Floudas D."/>
            <person name="Hibbett D.S."/>
            <person name="Canessa P."/>
            <person name="Larrondo L.F."/>
            <person name="James T.Y."/>
            <person name="Seelenfreund D."/>
            <person name="Lobos S."/>
            <person name="Polanco R."/>
            <person name="Tello M."/>
            <person name="Honda Y."/>
            <person name="Watanabe T."/>
            <person name="Watanabe T."/>
            <person name="Ryu J.S."/>
            <person name="Kubicek C.P."/>
            <person name="Schmoll M."/>
            <person name="Gaskell J."/>
            <person name="Hammel K.E."/>
            <person name="St John F.J."/>
            <person name="Vanden Wymelenberg A."/>
            <person name="Sabat G."/>
            <person name="Splinter BonDurant S."/>
            <person name="Syed K."/>
            <person name="Yadav J.S."/>
            <person name="Doddapaneni H."/>
            <person name="Subramanian V."/>
            <person name="Lavin J.L."/>
            <person name="Oguiza J.A."/>
            <person name="Perez G."/>
            <person name="Pisabarro A.G."/>
            <person name="Ramirez L."/>
            <person name="Santoyo F."/>
            <person name="Master E."/>
            <person name="Coutinho P.M."/>
            <person name="Henrissat B."/>
            <person name="Lombard V."/>
            <person name="Magnuson J.K."/>
            <person name="Kuees U."/>
            <person name="Hori C."/>
            <person name="Igarashi K."/>
            <person name="Samejima M."/>
            <person name="Held B.W."/>
            <person name="Barry K.W."/>
            <person name="LaButti K.M."/>
            <person name="Lapidus A."/>
            <person name="Lindquist E.A."/>
            <person name="Lucas S.M."/>
            <person name="Riley R."/>
            <person name="Salamov A.A."/>
            <person name="Hoffmeister D."/>
            <person name="Schwenk D."/>
            <person name="Hadar Y."/>
            <person name="Yarden O."/>
            <person name="de Vries R.P."/>
            <person name="Wiebenga A."/>
            <person name="Stenlid J."/>
            <person name="Eastwood D."/>
            <person name="Grigoriev I.V."/>
            <person name="Berka R.M."/>
            <person name="Blanchette R.A."/>
            <person name="Kersten P."/>
            <person name="Martinez A.T."/>
            <person name="Vicuna R."/>
            <person name="Cullen D."/>
        </authorList>
    </citation>
    <scope>NUCLEOTIDE SEQUENCE [LARGE SCALE GENOMIC DNA]</scope>
    <source>
        <strain evidence="3 4">B</strain>
    </source>
</reference>